<comment type="caution">
    <text evidence="2">The sequence shown here is derived from an EMBL/GenBank/DDBJ whole genome shotgun (WGS) entry which is preliminary data.</text>
</comment>
<dbReference type="EMBL" id="JAFBCY010000002">
    <property type="protein sequence ID" value="MBM7852005.1"/>
    <property type="molecule type" value="Genomic_DNA"/>
</dbReference>
<feature type="region of interest" description="Disordered" evidence="1">
    <location>
        <begin position="48"/>
        <end position="74"/>
    </location>
</feature>
<reference evidence="2" key="3">
    <citation type="submission" date="2023-01" db="EMBL/GenBank/DDBJ databases">
        <authorList>
            <person name="Sun Q."/>
            <person name="Evtushenko L."/>
        </authorList>
    </citation>
    <scope>NUCLEOTIDE SEQUENCE</scope>
    <source>
        <strain evidence="2">VKM B-1606</strain>
    </source>
</reference>
<reference evidence="3 4" key="2">
    <citation type="submission" date="2021-01" db="EMBL/GenBank/DDBJ databases">
        <title>Genomic Encyclopedia of Type Strains, Phase IV (KMG-IV): sequencing the most valuable type-strain genomes for metagenomic binning, comparative biology and taxonomic classification.</title>
        <authorList>
            <person name="Goeker M."/>
        </authorList>
    </citation>
    <scope>NUCLEOTIDE SEQUENCE [LARGE SCALE GENOMIC DNA]</scope>
    <source>
        <strain evidence="3 4">DSM 6130</strain>
    </source>
</reference>
<evidence type="ECO:0000256" key="1">
    <source>
        <dbReference type="SAM" id="MobiDB-lite"/>
    </source>
</evidence>
<evidence type="ECO:0000313" key="4">
    <source>
        <dbReference type="Proteomes" id="UP000758856"/>
    </source>
</evidence>
<protein>
    <submittedName>
        <fullName evidence="2">Uncharacterized protein</fullName>
    </submittedName>
</protein>
<dbReference type="Proteomes" id="UP001143400">
    <property type="component" value="Unassembled WGS sequence"/>
</dbReference>
<evidence type="ECO:0000313" key="5">
    <source>
        <dbReference type="Proteomes" id="UP001143400"/>
    </source>
</evidence>
<name>A0A9W6ITM8_9HYPH</name>
<proteinExistence type="predicted"/>
<dbReference type="AlphaFoldDB" id="A0A9W6ITM8"/>
<gene>
    <name evidence="2" type="ORF">GCM10008170_10890</name>
    <name evidence="3" type="ORF">JOD31_002230</name>
</gene>
<keyword evidence="4" id="KW-1185">Reference proteome</keyword>
<organism evidence="2 5">
    <name type="scientific">Methylopila capsulata</name>
    <dbReference type="NCBI Taxonomy" id="61654"/>
    <lineage>
        <taxon>Bacteria</taxon>
        <taxon>Pseudomonadati</taxon>
        <taxon>Pseudomonadota</taxon>
        <taxon>Alphaproteobacteria</taxon>
        <taxon>Hyphomicrobiales</taxon>
        <taxon>Methylopilaceae</taxon>
        <taxon>Methylopila</taxon>
    </lineage>
</organism>
<accession>A0A9W6ITM8</accession>
<dbReference type="Proteomes" id="UP000758856">
    <property type="component" value="Unassembled WGS sequence"/>
</dbReference>
<reference evidence="2" key="1">
    <citation type="journal article" date="2014" name="Int. J. Syst. Evol. Microbiol.">
        <title>Complete genome sequence of Corynebacterium casei LMG S-19264T (=DSM 44701T), isolated from a smear-ripened cheese.</title>
        <authorList>
            <consortium name="US DOE Joint Genome Institute (JGI-PGF)"/>
            <person name="Walter F."/>
            <person name="Albersmeier A."/>
            <person name="Kalinowski J."/>
            <person name="Ruckert C."/>
        </authorList>
    </citation>
    <scope>NUCLEOTIDE SEQUENCE</scope>
    <source>
        <strain evidence="2">VKM B-1606</strain>
    </source>
</reference>
<feature type="compositionally biased region" description="Basic residues" evidence="1">
    <location>
        <begin position="64"/>
        <end position="74"/>
    </location>
</feature>
<sequence length="74" mass="8209">MQVTKETLFKASKAEMKGDATTRAAREIIDRDRAQQDAKTERLRLARMERDAAEQAAAPPPVVKKTRKRAASAA</sequence>
<feature type="region of interest" description="Disordered" evidence="1">
    <location>
        <begin position="1"/>
        <end position="20"/>
    </location>
</feature>
<dbReference type="RefSeq" id="WP_020187089.1">
    <property type="nucleotide sequence ID" value="NZ_BSFF01000001.1"/>
</dbReference>
<evidence type="ECO:0000313" key="2">
    <source>
        <dbReference type="EMBL" id="GLK55070.1"/>
    </source>
</evidence>
<dbReference type="EMBL" id="BSFF01000001">
    <property type="protein sequence ID" value="GLK55070.1"/>
    <property type="molecule type" value="Genomic_DNA"/>
</dbReference>
<evidence type="ECO:0000313" key="3">
    <source>
        <dbReference type="EMBL" id="MBM7852005.1"/>
    </source>
</evidence>